<keyword evidence="3" id="KW-1185">Reference proteome</keyword>
<reference evidence="3" key="1">
    <citation type="journal article" date="2019" name="Int. J. Syst. Evol. Microbiol.">
        <title>The Global Catalogue of Microorganisms (GCM) 10K type strain sequencing project: providing services to taxonomists for standard genome sequencing and annotation.</title>
        <authorList>
            <consortium name="The Broad Institute Genomics Platform"/>
            <consortium name="The Broad Institute Genome Sequencing Center for Infectious Disease"/>
            <person name="Wu L."/>
            <person name="Ma J."/>
        </authorList>
    </citation>
    <scope>NUCLEOTIDE SEQUENCE [LARGE SCALE GENOMIC DNA]</scope>
    <source>
        <strain evidence="3">JCM 9933</strain>
    </source>
</reference>
<dbReference type="EMBL" id="BAAAFZ010000018">
    <property type="protein sequence ID" value="GAA0579140.1"/>
    <property type="molecule type" value="Genomic_DNA"/>
</dbReference>
<keyword evidence="1" id="KW-1133">Transmembrane helix</keyword>
<organism evidence="2 3">
    <name type="scientific">Craurococcus roseus</name>
    <dbReference type="NCBI Taxonomy" id="77585"/>
    <lineage>
        <taxon>Bacteria</taxon>
        <taxon>Pseudomonadati</taxon>
        <taxon>Pseudomonadota</taxon>
        <taxon>Alphaproteobacteria</taxon>
        <taxon>Acetobacterales</taxon>
        <taxon>Acetobacteraceae</taxon>
        <taxon>Craurococcus</taxon>
    </lineage>
</organism>
<evidence type="ECO:0000313" key="2">
    <source>
        <dbReference type="EMBL" id="GAA0579140.1"/>
    </source>
</evidence>
<dbReference type="Pfam" id="PF11821">
    <property type="entry name" value="ActD"/>
    <property type="match status" value="1"/>
</dbReference>
<dbReference type="Proteomes" id="UP001501588">
    <property type="component" value="Unassembled WGS sequence"/>
</dbReference>
<keyword evidence="1" id="KW-0812">Transmembrane</keyword>
<proteinExistence type="predicted"/>
<gene>
    <name evidence="2" type="ORF">GCM10009416_16970</name>
</gene>
<protein>
    <submittedName>
        <fullName evidence="2">DUF3341 domain-containing protein</fullName>
    </submittedName>
</protein>
<evidence type="ECO:0000313" key="3">
    <source>
        <dbReference type="Proteomes" id="UP001501588"/>
    </source>
</evidence>
<dbReference type="PANTHER" id="PTHR40394">
    <property type="entry name" value="LIPOPROTEIN-RELATED"/>
    <property type="match status" value="1"/>
</dbReference>
<comment type="caution">
    <text evidence="2">The sequence shown here is derived from an EMBL/GenBank/DDBJ whole genome shotgun (WGS) entry which is preliminary data.</text>
</comment>
<dbReference type="PANTHER" id="PTHR40394:SF2">
    <property type="entry name" value="QUINOL:CYTOCHROME C OXIDOREDUCTASE MEMBRANE PROTEIN"/>
    <property type="match status" value="1"/>
</dbReference>
<dbReference type="RefSeq" id="WP_343894793.1">
    <property type="nucleotide sequence ID" value="NZ_BAAAFZ010000018.1"/>
</dbReference>
<name>A0ABP3PZ58_9PROT</name>
<accession>A0ABP3PZ58</accession>
<sequence>MSAGEAGLMAEFREAGPMLDALRAARAAGWRALDAFAPHPVPEAAEAMGVRAAPVAWIAVAAGLAGAAITYAAQWWIQVQDYPVNVGGRPLHAWPVFLPSAYIVGVLWACLAALAGMLWLNGLPRLHHPVFGARGFHRASEDRYFLFLDARDPLYDRARAEAMLRAHAPARVSAVPAE</sequence>
<dbReference type="InterPro" id="IPR021776">
    <property type="entry name" value="ActD"/>
</dbReference>
<feature type="transmembrane region" description="Helical" evidence="1">
    <location>
        <begin position="97"/>
        <end position="120"/>
    </location>
</feature>
<evidence type="ECO:0000256" key="1">
    <source>
        <dbReference type="SAM" id="Phobius"/>
    </source>
</evidence>
<keyword evidence="1" id="KW-0472">Membrane</keyword>
<feature type="transmembrane region" description="Helical" evidence="1">
    <location>
        <begin position="55"/>
        <end position="77"/>
    </location>
</feature>